<dbReference type="EMBL" id="WOWK01000007">
    <property type="protein sequence ID" value="KAF0330447.1"/>
    <property type="molecule type" value="Genomic_DNA"/>
</dbReference>
<evidence type="ECO:0000313" key="3">
    <source>
        <dbReference type="Proteomes" id="UP000434172"/>
    </source>
</evidence>
<feature type="compositionally biased region" description="Polar residues" evidence="1">
    <location>
        <begin position="234"/>
        <end position="246"/>
    </location>
</feature>
<feature type="region of interest" description="Disordered" evidence="1">
    <location>
        <begin position="234"/>
        <end position="272"/>
    </location>
</feature>
<accession>A0A8H3WR32</accession>
<name>A0A8H3WR32_9PEZI</name>
<gene>
    <name evidence="2" type="ORF">GQ607_002326</name>
</gene>
<reference evidence="2 3" key="1">
    <citation type="submission" date="2019-12" db="EMBL/GenBank/DDBJ databases">
        <title>A genome sequence resource for the geographically widespread anthracnose pathogen Colletotrichum asianum.</title>
        <authorList>
            <person name="Meng Y."/>
        </authorList>
    </citation>
    <scope>NUCLEOTIDE SEQUENCE [LARGE SCALE GENOMIC DNA]</scope>
    <source>
        <strain evidence="2 3">ICMP 18580</strain>
    </source>
</reference>
<comment type="caution">
    <text evidence="2">The sequence shown here is derived from an EMBL/GenBank/DDBJ whole genome shotgun (WGS) entry which is preliminary data.</text>
</comment>
<organism evidence="2 3">
    <name type="scientific">Colletotrichum asianum</name>
    <dbReference type="NCBI Taxonomy" id="702518"/>
    <lineage>
        <taxon>Eukaryota</taxon>
        <taxon>Fungi</taxon>
        <taxon>Dikarya</taxon>
        <taxon>Ascomycota</taxon>
        <taxon>Pezizomycotina</taxon>
        <taxon>Sordariomycetes</taxon>
        <taxon>Hypocreomycetidae</taxon>
        <taxon>Glomerellales</taxon>
        <taxon>Glomerellaceae</taxon>
        <taxon>Colletotrichum</taxon>
        <taxon>Colletotrichum gloeosporioides species complex</taxon>
    </lineage>
</organism>
<proteinExistence type="predicted"/>
<dbReference type="AlphaFoldDB" id="A0A8H3WR32"/>
<evidence type="ECO:0000256" key="1">
    <source>
        <dbReference type="SAM" id="MobiDB-lite"/>
    </source>
</evidence>
<feature type="region of interest" description="Disordered" evidence="1">
    <location>
        <begin position="110"/>
        <end position="129"/>
    </location>
</feature>
<dbReference type="Proteomes" id="UP000434172">
    <property type="component" value="Unassembled WGS sequence"/>
</dbReference>
<sequence>MNNDRERSPQQATRQAQLHIDCWASLLSQSEIVDLPSPKPTALYGSRTSVDSLSTSWHATWTDGSSLCGTLALFSVKGLLVVYAAGICGPPAGIRGICGNDVLTADRRRKMARETANPTDGQSTRRSELGAVPHSKLLSPSARWIMEKVICLHIDWLLRLAVRSVHASSRSVSIRVCLSHVGWLTAAGQAKAHGQWPLKAHKARLARDVVGDRRGCLDSSKILTGLVRLRTRSYRSPQESPTMQHSTHSRYGVSRRQSAQQTKIMAPNHDMT</sequence>
<keyword evidence="3" id="KW-1185">Reference proteome</keyword>
<evidence type="ECO:0000313" key="2">
    <source>
        <dbReference type="EMBL" id="KAF0330447.1"/>
    </source>
</evidence>
<protein>
    <submittedName>
        <fullName evidence="2">Uncharacterized protein</fullName>
    </submittedName>
</protein>